<dbReference type="EMBL" id="PSNY01000030">
    <property type="protein sequence ID" value="PPE68362.1"/>
    <property type="molecule type" value="Genomic_DNA"/>
</dbReference>
<reference evidence="2 3" key="1">
    <citation type="submission" date="2018-02" db="EMBL/GenBank/DDBJ databases">
        <title>Reclassifiation of [Polyangium] brachysporum DSM 7029 as Guopingzhaonella breviflexa gen. nov., sp. nov., a member of the family Comamonadaceae.</title>
        <authorList>
            <person name="Tang B."/>
        </authorList>
    </citation>
    <scope>NUCLEOTIDE SEQUENCE [LARGE SCALE GENOMIC DNA]</scope>
    <source>
        <strain evidence="2 3">DSM 15344</strain>
    </source>
</reference>
<dbReference type="Proteomes" id="UP000239406">
    <property type="component" value="Unassembled WGS sequence"/>
</dbReference>
<evidence type="ECO:0000313" key="3">
    <source>
        <dbReference type="Proteomes" id="UP000239406"/>
    </source>
</evidence>
<accession>A0A2S5T0A2</accession>
<dbReference type="AlphaFoldDB" id="A0A2S5T0A2"/>
<proteinExistence type="predicted"/>
<comment type="caution">
    <text evidence="2">The sequence shown here is derived from an EMBL/GenBank/DDBJ whole genome shotgun (WGS) entry which is preliminary data.</text>
</comment>
<sequence length="73" mass="6706">MFAAGCTGARVGVAVPVGIGGVGVSVGSDGTIGGSVGVGRGGVGVGVGGTMSLPRRDRSQDAPATPVSSPANP</sequence>
<gene>
    <name evidence="2" type="ORF">C1702_17415</name>
</gene>
<keyword evidence="3" id="KW-1185">Reference proteome</keyword>
<evidence type="ECO:0000313" key="2">
    <source>
        <dbReference type="EMBL" id="PPE68362.1"/>
    </source>
</evidence>
<organism evidence="2 3">
    <name type="scientific">Caldimonas thermodepolymerans</name>
    <dbReference type="NCBI Taxonomy" id="215580"/>
    <lineage>
        <taxon>Bacteria</taxon>
        <taxon>Pseudomonadati</taxon>
        <taxon>Pseudomonadota</taxon>
        <taxon>Betaproteobacteria</taxon>
        <taxon>Burkholderiales</taxon>
        <taxon>Sphaerotilaceae</taxon>
        <taxon>Caldimonas</taxon>
    </lineage>
</organism>
<protein>
    <submittedName>
        <fullName evidence="2">Uncharacterized protein</fullName>
    </submittedName>
</protein>
<feature type="region of interest" description="Disordered" evidence="1">
    <location>
        <begin position="47"/>
        <end position="73"/>
    </location>
</feature>
<evidence type="ECO:0000256" key="1">
    <source>
        <dbReference type="SAM" id="MobiDB-lite"/>
    </source>
</evidence>
<name>A0A2S5T0A2_9BURK</name>